<dbReference type="PANTHER" id="PTHR30404:SF0">
    <property type="entry name" value="N-ACETYLMURAMOYL-L-ALANINE AMIDASE AMIC"/>
    <property type="match status" value="1"/>
</dbReference>
<organism evidence="4 5">
    <name type="scientific">Deinococcus aquiradiocola</name>
    <dbReference type="NCBI Taxonomy" id="393059"/>
    <lineage>
        <taxon>Bacteria</taxon>
        <taxon>Thermotogati</taxon>
        <taxon>Deinococcota</taxon>
        <taxon>Deinococci</taxon>
        <taxon>Deinococcales</taxon>
        <taxon>Deinococcaceae</taxon>
        <taxon>Deinococcus</taxon>
    </lineage>
</organism>
<feature type="chain" id="PRO_5037823847" evidence="2">
    <location>
        <begin position="25"/>
        <end position="622"/>
    </location>
</feature>
<dbReference type="SMART" id="SM00646">
    <property type="entry name" value="Ami_3"/>
    <property type="match status" value="1"/>
</dbReference>
<dbReference type="AlphaFoldDB" id="A0A917P6Q7"/>
<name>A0A917P6Q7_9DEIO</name>
<evidence type="ECO:0000313" key="4">
    <source>
        <dbReference type="EMBL" id="GGJ64424.1"/>
    </source>
</evidence>
<accession>A0A917P6Q7</accession>
<dbReference type="Gene3D" id="3.40.630.40">
    <property type="entry name" value="Zn-dependent exopeptidases"/>
    <property type="match status" value="1"/>
</dbReference>
<dbReference type="Proteomes" id="UP000635726">
    <property type="component" value="Unassembled WGS sequence"/>
</dbReference>
<dbReference type="GO" id="GO:0008745">
    <property type="term" value="F:N-acetylmuramoyl-L-alanine amidase activity"/>
    <property type="evidence" value="ECO:0007669"/>
    <property type="project" value="InterPro"/>
</dbReference>
<evidence type="ECO:0000256" key="1">
    <source>
        <dbReference type="ARBA" id="ARBA00022801"/>
    </source>
</evidence>
<comment type="caution">
    <text evidence="4">The sequence shown here is derived from an EMBL/GenBank/DDBJ whole genome shotgun (WGS) entry which is preliminary data.</text>
</comment>
<feature type="signal peptide" evidence="2">
    <location>
        <begin position="1"/>
        <end position="24"/>
    </location>
</feature>
<reference evidence="4" key="1">
    <citation type="journal article" date="2014" name="Int. J. Syst. Evol. Microbiol.">
        <title>Complete genome sequence of Corynebacterium casei LMG S-19264T (=DSM 44701T), isolated from a smear-ripened cheese.</title>
        <authorList>
            <consortium name="US DOE Joint Genome Institute (JGI-PGF)"/>
            <person name="Walter F."/>
            <person name="Albersmeier A."/>
            <person name="Kalinowski J."/>
            <person name="Ruckert C."/>
        </authorList>
    </citation>
    <scope>NUCLEOTIDE SEQUENCE</scope>
    <source>
        <strain evidence="4">JCM 14371</strain>
    </source>
</reference>
<dbReference type="CDD" id="cd02696">
    <property type="entry name" value="MurNAc-LAA"/>
    <property type="match status" value="1"/>
</dbReference>
<dbReference type="EMBL" id="BMOE01000001">
    <property type="protein sequence ID" value="GGJ64424.1"/>
    <property type="molecule type" value="Genomic_DNA"/>
</dbReference>
<reference evidence="4" key="2">
    <citation type="submission" date="2020-09" db="EMBL/GenBank/DDBJ databases">
        <authorList>
            <person name="Sun Q."/>
            <person name="Ohkuma M."/>
        </authorList>
    </citation>
    <scope>NUCLEOTIDE SEQUENCE</scope>
    <source>
        <strain evidence="4">JCM 14371</strain>
    </source>
</reference>
<proteinExistence type="predicted"/>
<gene>
    <name evidence="4" type="ORF">GCM10008939_05420</name>
</gene>
<dbReference type="RefSeq" id="WP_188960657.1">
    <property type="nucleotide sequence ID" value="NZ_BMOE01000001.1"/>
</dbReference>
<dbReference type="InterPro" id="IPR002508">
    <property type="entry name" value="MurNAc-LAA_cat"/>
</dbReference>
<dbReference type="GO" id="GO:0030288">
    <property type="term" value="C:outer membrane-bounded periplasmic space"/>
    <property type="evidence" value="ECO:0007669"/>
    <property type="project" value="TreeGrafter"/>
</dbReference>
<dbReference type="GO" id="GO:0009253">
    <property type="term" value="P:peptidoglycan catabolic process"/>
    <property type="evidence" value="ECO:0007669"/>
    <property type="project" value="InterPro"/>
</dbReference>
<evidence type="ECO:0000313" key="5">
    <source>
        <dbReference type="Proteomes" id="UP000635726"/>
    </source>
</evidence>
<feature type="domain" description="MurNAc-LAA" evidence="3">
    <location>
        <begin position="493"/>
        <end position="611"/>
    </location>
</feature>
<evidence type="ECO:0000259" key="3">
    <source>
        <dbReference type="SMART" id="SM00646"/>
    </source>
</evidence>
<protein>
    <submittedName>
        <fullName evidence="4">N-acetylmuramoyl-L-alanine amidase</fullName>
    </submittedName>
</protein>
<dbReference type="PANTHER" id="PTHR30404">
    <property type="entry name" value="N-ACETYLMURAMOYL-L-ALANINE AMIDASE"/>
    <property type="match status" value="1"/>
</dbReference>
<keyword evidence="2" id="KW-0732">Signal</keyword>
<dbReference type="Pfam" id="PF01520">
    <property type="entry name" value="Amidase_3"/>
    <property type="match status" value="1"/>
</dbReference>
<dbReference type="InterPro" id="IPR013783">
    <property type="entry name" value="Ig-like_fold"/>
</dbReference>
<evidence type="ECO:0000256" key="2">
    <source>
        <dbReference type="SAM" id="SignalP"/>
    </source>
</evidence>
<keyword evidence="1" id="KW-0378">Hydrolase</keyword>
<dbReference type="InterPro" id="IPR050695">
    <property type="entry name" value="N-acetylmuramoyl_amidase_3"/>
</dbReference>
<dbReference type="Gene3D" id="2.60.40.10">
    <property type="entry name" value="Immunoglobulins"/>
    <property type="match status" value="1"/>
</dbReference>
<keyword evidence="5" id="KW-1185">Reference proteome</keyword>
<sequence length="622" mass="63906">MRRASLCLLLALAFTSAASRGALAQGVPVSPAPVTAPAAPAPAADVNGALFVAYPKNGAVVAFDHVIFEGSVRPGATLSVNGRPVPVGPDGLFSEWLPLAPGVNALTLVSVLNGAGTTLRFTVTSRVPARLGSVPARIVPGSATPDGAWVRYAGAAMLPEDRRVTVAFRGSPGGRAMFWAGKRGPFLMRESGAGRYEGGFTPGTADGTGVRVRFLLIAPDGSRAQATAQGTLSVQPGPRFAEVTAPDPGRGVNPSLAGWSPVGGMNLVYPRQGVRFPVLGEQGGYYLTRLPGLPLLEVTRGTAALLPPGTPDVRATTGTPSLTDEGSHAALRLPLGARVPYLLTQTPGGLTVTVYGAAGDAGALNAVPLTDPLVRRAIWTGGTGGTPLTATLDLTARQQWGYDAVYDGTDLVVRLRRPPPPPQDASLPLAGRVIVVDPGHGGTETGAGGALRVNEEDLVLDIAARVAAGLRAAGADVVTTRDTDVTVPLYDRPVLAETVDADLLLSVHANALPDGSDPRGRRGAGVYWTNPQALPLAQSILRAMTGNAALAALGQPGDDGTHLADLALTRPSAQVSVLVETAYMTDPGNLRSLMSTAGRQGYADGIVQGVLDFYRASWQAAP</sequence>
<dbReference type="SUPFAM" id="SSF53187">
    <property type="entry name" value="Zn-dependent exopeptidases"/>
    <property type="match status" value="1"/>
</dbReference>